<feature type="chain" id="PRO_5012383476" description="Endo-1,4-beta-xylanase" evidence="12">
    <location>
        <begin position="21"/>
        <end position="229"/>
    </location>
</feature>
<dbReference type="Pfam" id="PF00457">
    <property type="entry name" value="Glyco_hydro_11"/>
    <property type="match status" value="1"/>
</dbReference>
<evidence type="ECO:0000259" key="13">
    <source>
        <dbReference type="PROSITE" id="PS51761"/>
    </source>
</evidence>
<dbReference type="GO" id="GO:0031176">
    <property type="term" value="F:endo-1,4-beta-xylanase activity"/>
    <property type="evidence" value="ECO:0007669"/>
    <property type="project" value="UniProtKB-UniRule"/>
</dbReference>
<dbReference type="AlphaFoldDB" id="A0A2C5WD68"/>
<comment type="similarity">
    <text evidence="3 10 11">Belongs to the glycosyl hydrolase 11 (cellulase G) family.</text>
</comment>
<keyword evidence="5 10" id="KW-0858">Xylan degradation</keyword>
<dbReference type="FunFam" id="2.60.120.180:FF:000001">
    <property type="entry name" value="Endo-1,4-beta-xylanase"/>
    <property type="match status" value="1"/>
</dbReference>
<dbReference type="EC" id="3.2.1.8" evidence="4 10"/>
<keyword evidence="7 10" id="KW-0119">Carbohydrate metabolism</keyword>
<dbReference type="OrthoDB" id="2115822at2759"/>
<gene>
    <name evidence="14" type="primary">XYL4</name>
    <name evidence="14" type="ORF">CFIMG_007040RA</name>
</gene>
<evidence type="ECO:0000256" key="7">
    <source>
        <dbReference type="ARBA" id="ARBA00023277"/>
    </source>
</evidence>
<evidence type="ECO:0000256" key="2">
    <source>
        <dbReference type="ARBA" id="ARBA00004851"/>
    </source>
</evidence>
<evidence type="ECO:0000256" key="11">
    <source>
        <dbReference type="RuleBase" id="RU362015"/>
    </source>
</evidence>
<keyword evidence="8 10" id="KW-0326">Glycosidase</keyword>
<evidence type="ECO:0000256" key="1">
    <source>
        <dbReference type="ARBA" id="ARBA00000681"/>
    </source>
</evidence>
<dbReference type="PANTHER" id="PTHR46828">
    <property type="entry name" value="ENDO-1,4-BETA-XYLANASE A-RELATED"/>
    <property type="match status" value="1"/>
</dbReference>
<dbReference type="PRINTS" id="PR00911">
    <property type="entry name" value="GLHYDRLASE11"/>
</dbReference>
<keyword evidence="6 10" id="KW-0378">Hydrolase</keyword>
<dbReference type="SUPFAM" id="SSF49899">
    <property type="entry name" value="Concanavalin A-like lectins/glucanases"/>
    <property type="match status" value="1"/>
</dbReference>
<evidence type="ECO:0000256" key="6">
    <source>
        <dbReference type="ARBA" id="ARBA00022801"/>
    </source>
</evidence>
<accession>A0A2C5WD68</accession>
<name>A0A2C5WD68_9PEZI</name>
<dbReference type="PANTHER" id="PTHR46828:SF3">
    <property type="entry name" value="ENDO-1,4-BETA-XYLANASE"/>
    <property type="match status" value="1"/>
</dbReference>
<keyword evidence="9 10" id="KW-0624">Polysaccharide degradation</keyword>
<dbReference type="InterPro" id="IPR033123">
    <property type="entry name" value="GH11_dom"/>
</dbReference>
<dbReference type="InterPro" id="IPR018208">
    <property type="entry name" value="GH11_AS_1"/>
</dbReference>
<evidence type="ECO:0000256" key="12">
    <source>
        <dbReference type="SAM" id="SignalP"/>
    </source>
</evidence>
<evidence type="ECO:0000313" key="14">
    <source>
        <dbReference type="EMBL" id="PHH49138.1"/>
    </source>
</evidence>
<feature type="domain" description="GH11" evidence="13">
    <location>
        <begin position="41"/>
        <end position="229"/>
    </location>
</feature>
<dbReference type="EMBL" id="APWK03000260">
    <property type="protein sequence ID" value="PHH49138.1"/>
    <property type="molecule type" value="Genomic_DNA"/>
</dbReference>
<comment type="caution">
    <text evidence="14">The sequence shown here is derived from an EMBL/GenBank/DDBJ whole genome shotgun (WGS) entry which is preliminary data.</text>
</comment>
<keyword evidence="12" id="KW-0732">Signal</keyword>
<protein>
    <recommendedName>
        <fullName evidence="4 10">Endo-1,4-beta-xylanase</fullName>
        <ecNumber evidence="4 10">3.2.1.8</ecNumber>
    </recommendedName>
</protein>
<keyword evidence="15" id="KW-1185">Reference proteome</keyword>
<evidence type="ECO:0000256" key="10">
    <source>
        <dbReference type="PROSITE-ProRule" id="PRU01097"/>
    </source>
</evidence>
<evidence type="ECO:0000256" key="5">
    <source>
        <dbReference type="ARBA" id="ARBA00022651"/>
    </source>
</evidence>
<proteinExistence type="inferred from homology"/>
<reference evidence="14 15" key="1">
    <citation type="journal article" date="2013" name="Fungal Biol.">
        <title>Analysis of microsatellite markers in the genome of the plant pathogen Ceratocystis fimbriata.</title>
        <authorList>
            <person name="Simpson M.C."/>
            <person name="Wilken P.M."/>
            <person name="Coetzee M.P."/>
            <person name="Wingfield M.J."/>
            <person name="Wingfield B.D."/>
        </authorList>
    </citation>
    <scope>NUCLEOTIDE SEQUENCE [LARGE SCALE GENOMIC DNA]</scope>
    <source>
        <strain evidence="14 15">CBS 114723</strain>
    </source>
</reference>
<dbReference type="InterPro" id="IPR033119">
    <property type="entry name" value="GH11_AS_2"/>
</dbReference>
<comment type="catalytic activity">
    <reaction evidence="1 10 11">
        <text>Endohydrolysis of (1-&gt;4)-beta-D-xylosidic linkages in xylans.</text>
        <dbReference type="EC" id="3.2.1.8"/>
    </reaction>
</comment>
<dbReference type="InterPro" id="IPR001137">
    <property type="entry name" value="Glyco_hydro_11"/>
</dbReference>
<dbReference type="PROSITE" id="PS51761">
    <property type="entry name" value="GH11_3"/>
    <property type="match status" value="1"/>
</dbReference>
<dbReference type="InterPro" id="IPR013319">
    <property type="entry name" value="GH11/12"/>
</dbReference>
<dbReference type="PROSITE" id="PS00777">
    <property type="entry name" value="GH11_2"/>
    <property type="match status" value="1"/>
</dbReference>
<dbReference type="InterPro" id="IPR013320">
    <property type="entry name" value="ConA-like_dom_sf"/>
</dbReference>
<feature type="active site" description="Proton donor" evidence="10">
    <location>
        <position position="216"/>
    </location>
</feature>
<dbReference type="UniPathway" id="UPA00114"/>
<comment type="pathway">
    <text evidence="2 10 11">Glycan degradation; xylan degradation.</text>
</comment>
<reference evidence="14 15" key="2">
    <citation type="journal article" date="2013" name="IMA Fungus">
        <title>IMA Genome-F 1: Ceratocystis fimbriata: Draft nuclear genome sequence for the plant pathogen, Ceratocystis fimbriata.</title>
        <authorList>
            <person name="Wilken P.M."/>
            <person name="Steenkamp E.T."/>
            <person name="Wingfield M.J."/>
            <person name="de Beer Z.W."/>
            <person name="Wingfield B.D."/>
        </authorList>
    </citation>
    <scope>NUCLEOTIDE SEQUENCE [LARGE SCALE GENOMIC DNA]</scope>
    <source>
        <strain evidence="14 15">CBS 114723</strain>
    </source>
</reference>
<feature type="signal peptide" evidence="12">
    <location>
        <begin position="1"/>
        <end position="20"/>
    </location>
</feature>
<evidence type="ECO:0000313" key="15">
    <source>
        <dbReference type="Proteomes" id="UP000222788"/>
    </source>
</evidence>
<dbReference type="STRING" id="1035309.A0A2C5WD68"/>
<feature type="active site" description="Nucleophile" evidence="10">
    <location>
        <position position="125"/>
    </location>
</feature>
<evidence type="ECO:0000256" key="9">
    <source>
        <dbReference type="ARBA" id="ARBA00023326"/>
    </source>
</evidence>
<evidence type="ECO:0000256" key="4">
    <source>
        <dbReference type="ARBA" id="ARBA00012590"/>
    </source>
</evidence>
<sequence length="229" mass="24453">MVSFTALVAAVVGFTSVAVASPVTIPDPAVNVTETELMKRAGTPNSSGMHDGYFYPWWSDGGADATYTNGKNGAYSIKWSTGGNLVGGKGWKPGSARTINYSGTYAPNGNSYLAIYGWTTSPLIEYYIVENFGTYNPSSEATKVGSINAEGSVYDLYTSTRTNAPSIIGTATFQQYWAVRQSKRSSGKVNTSTFFNAWSNAGLKLGAHDYQIVATEGYFSSGSSSMTVW</sequence>
<evidence type="ECO:0000256" key="3">
    <source>
        <dbReference type="ARBA" id="ARBA00007792"/>
    </source>
</evidence>
<dbReference type="PROSITE" id="PS00776">
    <property type="entry name" value="GH11_1"/>
    <property type="match status" value="1"/>
</dbReference>
<organism evidence="14 15">
    <name type="scientific">Ceratocystis fimbriata CBS 114723</name>
    <dbReference type="NCBI Taxonomy" id="1035309"/>
    <lineage>
        <taxon>Eukaryota</taxon>
        <taxon>Fungi</taxon>
        <taxon>Dikarya</taxon>
        <taxon>Ascomycota</taxon>
        <taxon>Pezizomycotina</taxon>
        <taxon>Sordariomycetes</taxon>
        <taxon>Hypocreomycetidae</taxon>
        <taxon>Microascales</taxon>
        <taxon>Ceratocystidaceae</taxon>
        <taxon>Ceratocystis</taxon>
    </lineage>
</organism>
<dbReference type="GO" id="GO:0045493">
    <property type="term" value="P:xylan catabolic process"/>
    <property type="evidence" value="ECO:0007669"/>
    <property type="project" value="UniProtKB-UniRule"/>
</dbReference>
<evidence type="ECO:0000256" key="8">
    <source>
        <dbReference type="ARBA" id="ARBA00023295"/>
    </source>
</evidence>
<dbReference type="Gene3D" id="2.60.120.180">
    <property type="match status" value="1"/>
</dbReference>
<dbReference type="Proteomes" id="UP000222788">
    <property type="component" value="Unassembled WGS sequence"/>
</dbReference>